<feature type="domain" description="FecR protein" evidence="2">
    <location>
        <begin position="123"/>
        <end position="201"/>
    </location>
</feature>
<keyword evidence="5" id="KW-1185">Reference proteome</keyword>
<dbReference type="Proteomes" id="UP000185003">
    <property type="component" value="Unassembled WGS sequence"/>
</dbReference>
<evidence type="ECO:0000256" key="1">
    <source>
        <dbReference type="SAM" id="Phobius"/>
    </source>
</evidence>
<dbReference type="AlphaFoldDB" id="A0A1N6FSH3"/>
<dbReference type="Gene3D" id="2.60.120.1440">
    <property type="match status" value="1"/>
</dbReference>
<evidence type="ECO:0000259" key="2">
    <source>
        <dbReference type="Pfam" id="PF04773"/>
    </source>
</evidence>
<keyword evidence="1" id="KW-0812">Transmembrane</keyword>
<dbReference type="EMBL" id="FSRA01000001">
    <property type="protein sequence ID" value="SIN98200.1"/>
    <property type="molecule type" value="Genomic_DNA"/>
</dbReference>
<dbReference type="GO" id="GO:0016989">
    <property type="term" value="F:sigma factor antagonist activity"/>
    <property type="evidence" value="ECO:0007669"/>
    <property type="project" value="TreeGrafter"/>
</dbReference>
<reference evidence="4 5" key="1">
    <citation type="submission" date="2016-11" db="EMBL/GenBank/DDBJ databases">
        <authorList>
            <person name="Jaros S."/>
            <person name="Januszkiewicz K."/>
            <person name="Wedrychowicz H."/>
        </authorList>
    </citation>
    <scope>NUCLEOTIDE SEQUENCE [LARGE SCALE GENOMIC DNA]</scope>
    <source>
        <strain evidence="4 5">DSM 24787</strain>
    </source>
</reference>
<proteinExistence type="predicted"/>
<dbReference type="STRING" id="536979.SAMN04488055_2387"/>
<dbReference type="Pfam" id="PF04773">
    <property type="entry name" value="FecR"/>
    <property type="match status" value="1"/>
</dbReference>
<dbReference type="OrthoDB" id="1452822at2"/>
<dbReference type="Pfam" id="PF16344">
    <property type="entry name" value="FecR_C"/>
    <property type="match status" value="1"/>
</dbReference>
<keyword evidence="1" id="KW-0472">Membrane</keyword>
<feature type="domain" description="Protein FecR C-terminal" evidence="3">
    <location>
        <begin position="247"/>
        <end position="314"/>
    </location>
</feature>
<sequence>MDNKQHIPITEDLLAKYLAGEAGPEEAIAIDSWLEALPENRQTFDQLVKVWENATLSSYQKPDVDREWERFSQKQSPKKRTYTWLAVAASIVCLIAIYKLLPPGKRNPEIILLQAQKDISRDTLPDNSYVVMPPGSEITYPATFASRQIKLKGEGYFEVQPSSQSPFIVETDELKIQVLGTAFNVKTTPEQIIVQVNNGAVLVSSKTKTITLREGQGCIYNRASRTFDTVSIAENGRNNYAYATRELHFQHTSLSEVVRQVSKAYNVEIRLENEKTADCRISTTFENKSLSYVLDVITASLDLQYRTEGNVIYINGDECN</sequence>
<protein>
    <submittedName>
        <fullName evidence="4">Ferric-dicitrate binding protein FerR, regulates iron transport through sigma-19</fullName>
    </submittedName>
</protein>
<evidence type="ECO:0000313" key="5">
    <source>
        <dbReference type="Proteomes" id="UP000185003"/>
    </source>
</evidence>
<dbReference type="Gene3D" id="3.55.50.30">
    <property type="match status" value="1"/>
</dbReference>
<keyword evidence="1" id="KW-1133">Transmembrane helix</keyword>
<evidence type="ECO:0000313" key="4">
    <source>
        <dbReference type="EMBL" id="SIN98200.1"/>
    </source>
</evidence>
<dbReference type="InterPro" id="IPR012373">
    <property type="entry name" value="Ferrdict_sens_TM"/>
</dbReference>
<dbReference type="PIRSF" id="PIRSF018266">
    <property type="entry name" value="FecR"/>
    <property type="match status" value="1"/>
</dbReference>
<dbReference type="PANTHER" id="PTHR30273:SF2">
    <property type="entry name" value="PROTEIN FECR"/>
    <property type="match status" value="1"/>
</dbReference>
<dbReference type="InterPro" id="IPR006860">
    <property type="entry name" value="FecR"/>
</dbReference>
<organism evidence="4 5">
    <name type="scientific">Chitinophaga niabensis</name>
    <dbReference type="NCBI Taxonomy" id="536979"/>
    <lineage>
        <taxon>Bacteria</taxon>
        <taxon>Pseudomonadati</taxon>
        <taxon>Bacteroidota</taxon>
        <taxon>Chitinophagia</taxon>
        <taxon>Chitinophagales</taxon>
        <taxon>Chitinophagaceae</taxon>
        <taxon>Chitinophaga</taxon>
    </lineage>
</organism>
<gene>
    <name evidence="4" type="ORF">SAMN04488055_2387</name>
</gene>
<dbReference type="PANTHER" id="PTHR30273">
    <property type="entry name" value="PERIPLASMIC SIGNAL SENSOR AND SIGMA FACTOR ACTIVATOR FECR-RELATED"/>
    <property type="match status" value="1"/>
</dbReference>
<dbReference type="RefSeq" id="WP_074239456.1">
    <property type="nucleotide sequence ID" value="NZ_FSRA01000001.1"/>
</dbReference>
<feature type="transmembrane region" description="Helical" evidence="1">
    <location>
        <begin position="82"/>
        <end position="101"/>
    </location>
</feature>
<accession>A0A1N6FSH3</accession>
<name>A0A1N6FSH3_9BACT</name>
<evidence type="ECO:0000259" key="3">
    <source>
        <dbReference type="Pfam" id="PF16344"/>
    </source>
</evidence>
<dbReference type="InterPro" id="IPR032508">
    <property type="entry name" value="FecR_C"/>
</dbReference>